<keyword evidence="11" id="KW-0472">Membrane</keyword>
<keyword evidence="4" id="KW-0732">Signal</keyword>
<feature type="active site" description="Charge relay system" evidence="8 9">
    <location>
        <position position="174"/>
    </location>
</feature>
<dbReference type="InterPro" id="IPR000209">
    <property type="entry name" value="Peptidase_S8/S53_dom"/>
</dbReference>
<dbReference type="Pfam" id="PF05922">
    <property type="entry name" value="Inhibitor_I9"/>
    <property type="match status" value="1"/>
</dbReference>
<dbReference type="PANTHER" id="PTHR10795">
    <property type="entry name" value="PROPROTEIN CONVERTASE SUBTILISIN/KEXIN"/>
    <property type="match status" value="1"/>
</dbReference>
<feature type="active site" description="Charge relay system" evidence="8 9">
    <location>
        <position position="553"/>
    </location>
</feature>
<dbReference type="GO" id="GO:0004252">
    <property type="term" value="F:serine-type endopeptidase activity"/>
    <property type="evidence" value="ECO:0007669"/>
    <property type="project" value="UniProtKB-UniRule"/>
</dbReference>
<dbReference type="InterPro" id="IPR003137">
    <property type="entry name" value="PA_domain"/>
</dbReference>
<dbReference type="InterPro" id="IPR034197">
    <property type="entry name" value="Peptidases_S8_3"/>
</dbReference>
<evidence type="ECO:0000256" key="8">
    <source>
        <dbReference type="PIRSR" id="PIRSR615500-1"/>
    </source>
</evidence>
<dbReference type="SUPFAM" id="SSF52743">
    <property type="entry name" value="Subtilisin-like"/>
    <property type="match status" value="1"/>
</dbReference>
<accession>A0ABC8XFG9</accession>
<dbReference type="Pfam" id="PF17766">
    <property type="entry name" value="fn3_6"/>
    <property type="match status" value="1"/>
</dbReference>
<reference evidence="16" key="1">
    <citation type="submission" date="2024-10" db="EMBL/GenBank/DDBJ databases">
        <authorList>
            <person name="Ryan C."/>
        </authorList>
    </citation>
    <scope>NUCLEOTIDE SEQUENCE [LARGE SCALE GENOMIC DNA]</scope>
</reference>
<dbReference type="Pfam" id="PF02225">
    <property type="entry name" value="PA"/>
    <property type="match status" value="1"/>
</dbReference>
<feature type="domain" description="Inhibitor I9" evidence="14">
    <location>
        <begin position="65"/>
        <end position="141"/>
    </location>
</feature>
<dbReference type="Gene3D" id="3.40.50.200">
    <property type="entry name" value="Peptidase S8/S53 domain"/>
    <property type="match status" value="1"/>
</dbReference>
<evidence type="ECO:0000256" key="5">
    <source>
        <dbReference type="ARBA" id="ARBA00022801"/>
    </source>
</evidence>
<comment type="similarity">
    <text evidence="2 9 10">Belongs to the peptidase S8 family.</text>
</comment>
<dbReference type="AlphaFoldDB" id="A0ABC8XFG9"/>
<comment type="subcellular location">
    <subcellularLocation>
        <location evidence="1">Secreted</location>
    </subcellularLocation>
</comment>
<keyword evidence="7" id="KW-0325">Glycoprotein</keyword>
<dbReference type="InterPro" id="IPR045051">
    <property type="entry name" value="SBT"/>
</dbReference>
<evidence type="ECO:0000256" key="4">
    <source>
        <dbReference type="ARBA" id="ARBA00022729"/>
    </source>
</evidence>
<evidence type="ECO:0000256" key="10">
    <source>
        <dbReference type="RuleBase" id="RU003355"/>
    </source>
</evidence>
<keyword evidence="11" id="KW-1133">Transmembrane helix</keyword>
<evidence type="ECO:0000256" key="1">
    <source>
        <dbReference type="ARBA" id="ARBA00004613"/>
    </source>
</evidence>
<dbReference type="InterPro" id="IPR037045">
    <property type="entry name" value="S8pro/Inhibitor_I9_sf"/>
</dbReference>
<dbReference type="Gene3D" id="3.30.70.80">
    <property type="entry name" value="Peptidase S8 propeptide/proteinase inhibitor I9"/>
    <property type="match status" value="1"/>
</dbReference>
<evidence type="ECO:0000259" key="15">
    <source>
        <dbReference type="Pfam" id="PF17766"/>
    </source>
</evidence>
<evidence type="ECO:0000259" key="12">
    <source>
        <dbReference type="Pfam" id="PF00082"/>
    </source>
</evidence>
<feature type="domain" description="Subtilisin-like protease fibronectin type-III" evidence="15">
    <location>
        <begin position="667"/>
        <end position="761"/>
    </location>
</feature>
<proteinExistence type="inferred from homology"/>
<keyword evidence="6 9" id="KW-0720">Serine protease</keyword>
<dbReference type="PRINTS" id="PR00723">
    <property type="entry name" value="SUBTILISIN"/>
</dbReference>
<dbReference type="GO" id="GO:0005576">
    <property type="term" value="C:extracellular region"/>
    <property type="evidence" value="ECO:0007669"/>
    <property type="project" value="UniProtKB-SubCell"/>
</dbReference>
<evidence type="ECO:0000256" key="2">
    <source>
        <dbReference type="ARBA" id="ARBA00011073"/>
    </source>
</evidence>
<dbReference type="PROSITE" id="PS00138">
    <property type="entry name" value="SUBTILASE_SER"/>
    <property type="match status" value="1"/>
</dbReference>
<dbReference type="CDD" id="cd02120">
    <property type="entry name" value="PA_subtilisin_like"/>
    <property type="match status" value="1"/>
</dbReference>
<dbReference type="InterPro" id="IPR041469">
    <property type="entry name" value="Subtilisin-like_FN3"/>
</dbReference>
<feature type="domain" description="Peptidase S8/S53" evidence="12">
    <location>
        <begin position="165"/>
        <end position="594"/>
    </location>
</feature>
<dbReference type="InterPro" id="IPR023827">
    <property type="entry name" value="Peptidase_S8_Asp-AS"/>
</dbReference>
<dbReference type="InterPro" id="IPR015500">
    <property type="entry name" value="Peptidase_S8_subtilisin-rel"/>
</dbReference>
<evidence type="ECO:0000256" key="3">
    <source>
        <dbReference type="ARBA" id="ARBA00022670"/>
    </source>
</evidence>
<dbReference type="PROSITE" id="PS00136">
    <property type="entry name" value="SUBTILASE_ASP"/>
    <property type="match status" value="1"/>
</dbReference>
<keyword evidence="17" id="KW-1185">Reference proteome</keyword>
<sequence length="773" mass="79299">MYKDRPCPSSASAIIFILQAMASFTCLFVSVLLSTILLSPAPVQSYINPDASFHGEQKQPSRYRTHIVVVEPPAETDVAAHRLWHESFLPTTLTDSGEPRLVHSYTEVFAGFAARMTDAELDAVAKKPGFVRAFPDRTLQLATTHTPAFLGLTRGAGFWNDTGYGKGVIVGLLDSGIHAAHPSFDDHGVAPPPARWKGSCAGSSARCNNKLIGDKSFIAGGGTGDDVGHGTHTASTAAGNFVVGASRDGLASGTAAGIAAAAHVAMYKVCSPQGCQSSAILAGLDAAIRDGVDVLSLSLGGSKSFAFDQDPIAIGAFSAVSRGIVVVCAAGNTGPTASSVVNDAPWLLTVAAGSVDRRFPADVQLLKGPRIVGEALTQAKNATSKQYPLLYSEEQRDCEYSAGDDSSVVAGKMVVCASNGGLTDKSTIRDLKSAGAAGVVLINADTNGYTTVLRDYGPGVVQVTTADGINITAYASSSASGTAAATVTFNDTALGVRPSPTVASFSGRGPSTVTPGVLKPDILAPGLNVLAAWPPIGEQTDSAGGFNIISGTSMATPHISGVAALVRSAHPDWSPAAVKSAILTTSDAVDKNGEPILDEQHERASAHATGAGHVNPTRAADPGLVYDLGVPEYAGYICALLGDRALATIVRNSSLSCSSLPKTPEAQLNYPTITVPLQPAPFTVNRTVTNVGPAESTYTAKVNVPGSVTVDVSPGTLVFSRAGEKKTFSVTVSGRGADQQAIVEGSLSWVSGKHAVRSPIVAIAGLASPPIMS</sequence>
<dbReference type="EMBL" id="OZ075124">
    <property type="protein sequence ID" value="CAL4924443.1"/>
    <property type="molecule type" value="Genomic_DNA"/>
</dbReference>
<dbReference type="CDD" id="cd04852">
    <property type="entry name" value="Peptidases_S8_3"/>
    <property type="match status" value="1"/>
</dbReference>
<gene>
    <name evidence="16" type="ORF">URODEC1_LOCUS22850</name>
</gene>
<dbReference type="GO" id="GO:0006508">
    <property type="term" value="P:proteolysis"/>
    <property type="evidence" value="ECO:0007669"/>
    <property type="project" value="UniProtKB-KW"/>
</dbReference>
<evidence type="ECO:0000256" key="6">
    <source>
        <dbReference type="ARBA" id="ARBA00022825"/>
    </source>
</evidence>
<organism evidence="16 17">
    <name type="scientific">Urochloa decumbens</name>
    <dbReference type="NCBI Taxonomy" id="240449"/>
    <lineage>
        <taxon>Eukaryota</taxon>
        <taxon>Viridiplantae</taxon>
        <taxon>Streptophyta</taxon>
        <taxon>Embryophyta</taxon>
        <taxon>Tracheophyta</taxon>
        <taxon>Spermatophyta</taxon>
        <taxon>Magnoliopsida</taxon>
        <taxon>Liliopsida</taxon>
        <taxon>Poales</taxon>
        <taxon>Poaceae</taxon>
        <taxon>PACMAD clade</taxon>
        <taxon>Panicoideae</taxon>
        <taxon>Panicodae</taxon>
        <taxon>Paniceae</taxon>
        <taxon>Melinidinae</taxon>
        <taxon>Urochloa</taxon>
    </lineage>
</organism>
<dbReference type="Proteomes" id="UP001497457">
    <property type="component" value="Chromosome 14rd"/>
</dbReference>
<dbReference type="InterPro" id="IPR023828">
    <property type="entry name" value="Peptidase_S8_Ser-AS"/>
</dbReference>
<keyword evidence="11" id="KW-0812">Transmembrane</keyword>
<dbReference type="InterPro" id="IPR010259">
    <property type="entry name" value="S8pro/Inhibitor_I9"/>
</dbReference>
<evidence type="ECO:0000256" key="11">
    <source>
        <dbReference type="SAM" id="Phobius"/>
    </source>
</evidence>
<evidence type="ECO:0000256" key="7">
    <source>
        <dbReference type="ARBA" id="ARBA00023180"/>
    </source>
</evidence>
<protein>
    <recommendedName>
        <fullName evidence="18">Subtilisin-like protease</fullName>
    </recommendedName>
</protein>
<evidence type="ECO:0000313" key="16">
    <source>
        <dbReference type="EMBL" id="CAL4924443.1"/>
    </source>
</evidence>
<dbReference type="Pfam" id="PF00082">
    <property type="entry name" value="Peptidase_S8"/>
    <property type="match status" value="1"/>
</dbReference>
<dbReference type="Gene3D" id="3.50.30.30">
    <property type="match status" value="1"/>
</dbReference>
<feature type="transmembrane region" description="Helical" evidence="11">
    <location>
        <begin position="12"/>
        <end position="38"/>
    </location>
</feature>
<dbReference type="PROSITE" id="PS51892">
    <property type="entry name" value="SUBTILASE"/>
    <property type="match status" value="1"/>
</dbReference>
<keyword evidence="3 9" id="KW-0645">Protease</keyword>
<evidence type="ECO:0000259" key="14">
    <source>
        <dbReference type="Pfam" id="PF05922"/>
    </source>
</evidence>
<keyword evidence="5 9" id="KW-0378">Hydrolase</keyword>
<name>A0ABC8XFG9_9POAL</name>
<feature type="domain" description="PA" evidence="13">
    <location>
        <begin position="386"/>
        <end position="481"/>
    </location>
</feature>
<evidence type="ECO:0008006" key="18">
    <source>
        <dbReference type="Google" id="ProtNLM"/>
    </source>
</evidence>
<evidence type="ECO:0000256" key="9">
    <source>
        <dbReference type="PROSITE-ProRule" id="PRU01240"/>
    </source>
</evidence>
<dbReference type="Gene3D" id="2.60.40.2310">
    <property type="match status" value="1"/>
</dbReference>
<evidence type="ECO:0000259" key="13">
    <source>
        <dbReference type="Pfam" id="PF02225"/>
    </source>
</evidence>
<feature type="active site" description="Charge relay system" evidence="8 9">
    <location>
        <position position="229"/>
    </location>
</feature>
<dbReference type="InterPro" id="IPR036852">
    <property type="entry name" value="Peptidase_S8/S53_dom_sf"/>
</dbReference>
<evidence type="ECO:0000313" key="17">
    <source>
        <dbReference type="Proteomes" id="UP001497457"/>
    </source>
</evidence>